<gene>
    <name evidence="1" type="ORF">ACJMK2_026888</name>
</gene>
<sequence length="272" mass="30011">NGVSLLLNPSSMVIGSNTVNTSMSLNIQCSSSGTLDVDTLFLLKLSRRKFTEPIYFGIAFMKFDGVAKLDPTALLDNQIRSSNITGSVDTGKKSGTMTLSLSTQGLACGDQAEFQCTFTYLDTNENIQTVSHIKNFTIITVPSEVIIDSPELYDISGNSLQLNNNSILPAGTRLKYRCTANIGSVPEGELIWERSLHIGSMNTFITYDPTRSTDIVQGSSQQDGCLYRRISTMYYNLTQLDVNGISFRCRARTYFGSQLYEALSNKQYRAVT</sequence>
<name>A0ABD3XLG7_SINWO</name>
<protein>
    <recommendedName>
        <fullName evidence="3">Ig-like domain-containing protein</fullName>
    </recommendedName>
</protein>
<dbReference type="AlphaFoldDB" id="A0ABD3XLG7"/>
<feature type="non-terminal residue" evidence="1">
    <location>
        <position position="272"/>
    </location>
</feature>
<organism evidence="1 2">
    <name type="scientific">Sinanodonta woodiana</name>
    <name type="common">Chinese pond mussel</name>
    <name type="synonym">Anodonta woodiana</name>
    <dbReference type="NCBI Taxonomy" id="1069815"/>
    <lineage>
        <taxon>Eukaryota</taxon>
        <taxon>Metazoa</taxon>
        <taxon>Spiralia</taxon>
        <taxon>Lophotrochozoa</taxon>
        <taxon>Mollusca</taxon>
        <taxon>Bivalvia</taxon>
        <taxon>Autobranchia</taxon>
        <taxon>Heteroconchia</taxon>
        <taxon>Palaeoheterodonta</taxon>
        <taxon>Unionida</taxon>
        <taxon>Unionoidea</taxon>
        <taxon>Unionidae</taxon>
        <taxon>Unioninae</taxon>
        <taxon>Sinanodonta</taxon>
    </lineage>
</organism>
<reference evidence="1 2" key="1">
    <citation type="submission" date="2024-11" db="EMBL/GenBank/DDBJ databases">
        <title>Chromosome-level genome assembly of the freshwater bivalve Anodonta woodiana.</title>
        <authorList>
            <person name="Chen X."/>
        </authorList>
    </citation>
    <scope>NUCLEOTIDE SEQUENCE [LARGE SCALE GENOMIC DNA]</scope>
    <source>
        <strain evidence="1">MN2024</strain>
        <tissue evidence="1">Gills</tissue>
    </source>
</reference>
<feature type="non-terminal residue" evidence="1">
    <location>
        <position position="1"/>
    </location>
</feature>
<evidence type="ECO:0000313" key="2">
    <source>
        <dbReference type="Proteomes" id="UP001634394"/>
    </source>
</evidence>
<accession>A0ABD3XLG7</accession>
<evidence type="ECO:0008006" key="3">
    <source>
        <dbReference type="Google" id="ProtNLM"/>
    </source>
</evidence>
<proteinExistence type="predicted"/>
<keyword evidence="2" id="KW-1185">Reference proteome</keyword>
<comment type="caution">
    <text evidence="1">The sequence shown here is derived from an EMBL/GenBank/DDBJ whole genome shotgun (WGS) entry which is preliminary data.</text>
</comment>
<evidence type="ECO:0000313" key="1">
    <source>
        <dbReference type="EMBL" id="KAL3886932.1"/>
    </source>
</evidence>
<dbReference type="Proteomes" id="UP001634394">
    <property type="component" value="Unassembled WGS sequence"/>
</dbReference>
<dbReference type="EMBL" id="JBJQND010000002">
    <property type="protein sequence ID" value="KAL3886932.1"/>
    <property type="molecule type" value="Genomic_DNA"/>
</dbReference>